<dbReference type="InParanoid" id="A0EIS0"/>
<organism evidence="2 3">
    <name type="scientific">Paramecium tetraurelia</name>
    <dbReference type="NCBI Taxonomy" id="5888"/>
    <lineage>
        <taxon>Eukaryota</taxon>
        <taxon>Sar</taxon>
        <taxon>Alveolata</taxon>
        <taxon>Ciliophora</taxon>
        <taxon>Intramacronucleata</taxon>
        <taxon>Oligohymenophorea</taxon>
        <taxon>Peniculida</taxon>
        <taxon>Parameciidae</taxon>
        <taxon>Paramecium</taxon>
    </lineage>
</organism>
<dbReference type="GeneID" id="5008705"/>
<dbReference type="RefSeq" id="XP_001462584.1">
    <property type="nucleotide sequence ID" value="XM_001462547.1"/>
</dbReference>
<evidence type="ECO:0000313" key="2">
    <source>
        <dbReference type="EMBL" id="CAK95211.1"/>
    </source>
</evidence>
<dbReference type="OrthoDB" id="10355336at2759"/>
<keyword evidence="3" id="KW-1185">Reference proteome</keyword>
<evidence type="ECO:0000256" key="1">
    <source>
        <dbReference type="SAM" id="MobiDB-lite"/>
    </source>
</evidence>
<dbReference type="AlphaFoldDB" id="A0EIS0"/>
<dbReference type="KEGG" id="ptm:GSPATT00027540001"/>
<dbReference type="GO" id="GO:0005737">
    <property type="term" value="C:cytoplasm"/>
    <property type="evidence" value="ECO:0000318"/>
    <property type="project" value="GO_Central"/>
</dbReference>
<dbReference type="Proteomes" id="UP000000600">
    <property type="component" value="Unassembled WGS sequence"/>
</dbReference>
<evidence type="ECO:0000313" key="3">
    <source>
        <dbReference type="Proteomes" id="UP000000600"/>
    </source>
</evidence>
<reference evidence="2 3" key="1">
    <citation type="journal article" date="2006" name="Nature">
        <title>Global trends of whole-genome duplications revealed by the ciliate Paramecium tetraurelia.</title>
        <authorList>
            <consortium name="Genoscope"/>
            <person name="Aury J.-M."/>
            <person name="Jaillon O."/>
            <person name="Duret L."/>
            <person name="Noel B."/>
            <person name="Jubin C."/>
            <person name="Porcel B.M."/>
            <person name="Segurens B."/>
            <person name="Daubin V."/>
            <person name="Anthouard V."/>
            <person name="Aiach N."/>
            <person name="Arnaiz O."/>
            <person name="Billaut A."/>
            <person name="Beisson J."/>
            <person name="Blanc I."/>
            <person name="Bouhouche K."/>
            <person name="Camara F."/>
            <person name="Duharcourt S."/>
            <person name="Guigo R."/>
            <person name="Gogendeau D."/>
            <person name="Katinka M."/>
            <person name="Keller A.-M."/>
            <person name="Kissmehl R."/>
            <person name="Klotz C."/>
            <person name="Koll F."/>
            <person name="Le Moue A."/>
            <person name="Lepere C."/>
            <person name="Malinsky S."/>
            <person name="Nowacki M."/>
            <person name="Nowak J.K."/>
            <person name="Plattner H."/>
            <person name="Poulain J."/>
            <person name="Ruiz F."/>
            <person name="Serrano V."/>
            <person name="Zagulski M."/>
            <person name="Dessen P."/>
            <person name="Betermier M."/>
            <person name="Weissenbach J."/>
            <person name="Scarpelli C."/>
            <person name="Schachter V."/>
            <person name="Sperling L."/>
            <person name="Meyer E."/>
            <person name="Cohen J."/>
            <person name="Wincker P."/>
        </authorList>
    </citation>
    <scope>NUCLEOTIDE SEQUENCE [LARGE SCALE GENOMIC DNA]</scope>
    <source>
        <strain evidence="2 3">Stock d4-2</strain>
    </source>
</reference>
<sequence length="245" mass="28147">MQNQITYGQILSHQIQTQGNKNVSENGQVQQDIKNKPLNQSTTSNNKNIKIISETELNDKSHYNQTSQQQNNTQQSLQQQIIIKQDSFQKNSTDQNKFELESRIIISSQFFQDDLTENIAFTQVLSCSYCLGSLASVNISLPCFHLYHQECFNEIINNFLSRGYSMVFQCKCNISIPYKTLIRLAQKDSKLVEELLIQQQAWIISSAPVTIQNQISGYKKSINNIKTFIKEQINHYQAGLIKIDL</sequence>
<name>A0EIS0_PARTE</name>
<protein>
    <recommendedName>
        <fullName evidence="4">RING-type domain-containing protein</fullName>
    </recommendedName>
</protein>
<proteinExistence type="predicted"/>
<dbReference type="HOGENOM" id="CLU_1201829_0_0_1"/>
<dbReference type="SUPFAM" id="SSF57850">
    <property type="entry name" value="RING/U-box"/>
    <property type="match status" value="1"/>
</dbReference>
<gene>
    <name evidence="2" type="ORF">GSPATT00027540001</name>
</gene>
<accession>A0EIS0</accession>
<dbReference type="EMBL" id="CT868681">
    <property type="protein sequence ID" value="CAK95211.1"/>
    <property type="molecule type" value="Genomic_DNA"/>
</dbReference>
<dbReference type="Gene3D" id="3.30.40.10">
    <property type="entry name" value="Zinc/RING finger domain, C3HC4 (zinc finger)"/>
    <property type="match status" value="1"/>
</dbReference>
<dbReference type="GO" id="GO:0016567">
    <property type="term" value="P:protein ubiquitination"/>
    <property type="evidence" value="ECO:0000318"/>
    <property type="project" value="GO_Central"/>
</dbReference>
<dbReference type="GO" id="GO:0061630">
    <property type="term" value="F:ubiquitin protein ligase activity"/>
    <property type="evidence" value="ECO:0000318"/>
    <property type="project" value="GO_Central"/>
</dbReference>
<feature type="region of interest" description="Disordered" evidence="1">
    <location>
        <begin position="19"/>
        <end position="47"/>
    </location>
</feature>
<dbReference type="InterPro" id="IPR013083">
    <property type="entry name" value="Znf_RING/FYVE/PHD"/>
</dbReference>
<evidence type="ECO:0008006" key="4">
    <source>
        <dbReference type="Google" id="ProtNLM"/>
    </source>
</evidence>
<dbReference type="OMA" id="CKCNISI"/>